<dbReference type="PROSITE" id="PS50109">
    <property type="entry name" value="HIS_KIN"/>
    <property type="match status" value="1"/>
</dbReference>
<dbReference type="EC" id="2.7.13.3" evidence="2"/>
<keyword evidence="8" id="KW-1133">Transmembrane helix</keyword>
<name>A0ABM8AZI8_9BACT</name>
<keyword evidence="3" id="KW-0597">Phosphoprotein</keyword>
<dbReference type="RefSeq" id="WP_281762808.1">
    <property type="nucleotide sequence ID" value="NZ_AP026709.1"/>
</dbReference>
<dbReference type="Pfam" id="PF00512">
    <property type="entry name" value="HisKA"/>
    <property type="match status" value="1"/>
</dbReference>
<feature type="transmembrane region" description="Helical" evidence="8">
    <location>
        <begin position="52"/>
        <end position="73"/>
    </location>
</feature>
<evidence type="ECO:0000259" key="9">
    <source>
        <dbReference type="PROSITE" id="PS50109"/>
    </source>
</evidence>
<evidence type="ECO:0000256" key="1">
    <source>
        <dbReference type="ARBA" id="ARBA00000085"/>
    </source>
</evidence>
<dbReference type="InterPro" id="IPR003594">
    <property type="entry name" value="HATPase_dom"/>
</dbReference>
<keyword evidence="4" id="KW-0808">Transferase</keyword>
<dbReference type="PANTHER" id="PTHR43711">
    <property type="entry name" value="TWO-COMPONENT HISTIDINE KINASE"/>
    <property type="match status" value="1"/>
</dbReference>
<dbReference type="CDD" id="cd00082">
    <property type="entry name" value="HisKA"/>
    <property type="match status" value="1"/>
</dbReference>
<dbReference type="PANTHER" id="PTHR43711:SF30">
    <property type="entry name" value="HISTIDINE KINASE"/>
    <property type="match status" value="1"/>
</dbReference>
<comment type="catalytic activity">
    <reaction evidence="1">
        <text>ATP + protein L-histidine = ADP + protein N-phospho-L-histidine.</text>
        <dbReference type="EC" id="2.7.13.3"/>
    </reaction>
</comment>
<dbReference type="InterPro" id="IPR003661">
    <property type="entry name" value="HisK_dim/P_dom"/>
</dbReference>
<evidence type="ECO:0000313" key="11">
    <source>
        <dbReference type="Proteomes" id="UP001317742"/>
    </source>
</evidence>
<dbReference type="InterPro" id="IPR036890">
    <property type="entry name" value="HATPase_C_sf"/>
</dbReference>
<dbReference type="SMART" id="SM00387">
    <property type="entry name" value="HATPase_c"/>
    <property type="match status" value="1"/>
</dbReference>
<evidence type="ECO:0000256" key="8">
    <source>
        <dbReference type="SAM" id="Phobius"/>
    </source>
</evidence>
<keyword evidence="8" id="KW-0472">Membrane</keyword>
<feature type="transmembrane region" description="Helical" evidence="8">
    <location>
        <begin position="6"/>
        <end position="24"/>
    </location>
</feature>
<feature type="transmembrane region" description="Helical" evidence="8">
    <location>
        <begin position="79"/>
        <end position="98"/>
    </location>
</feature>
<feature type="coiled-coil region" evidence="7">
    <location>
        <begin position="103"/>
        <end position="153"/>
    </location>
</feature>
<dbReference type="PRINTS" id="PR00344">
    <property type="entry name" value="BCTRLSENSOR"/>
</dbReference>
<dbReference type="Proteomes" id="UP001317742">
    <property type="component" value="Chromosome"/>
</dbReference>
<sequence>MTWSTILACILIFLGALVMLRSILYHKSLMLTVHDSIEGFPKRTSSLIKMHMAFMVFFFFAYILVIFIFIGHFDVVNDLFIALVFFFGAVFVYIGIIIQRKAFGLLNNTNKELREHARKLEENQDKLIRLNDNLKMEIKQKEMAQEAEQLKSDFLSQVSHELRTPLTSIFGFTKLIKKDFDVISSENVIPEPLAKKENRIRKNISIISYECSRLTRMINNVLDLAKIESGQATWNDEPTSLEDVLQSSVTAVEGLVLEKPSVTMTIGTHSPLPSMYLDVDLITQVLVNLLSNAIKFTDSGEIVITASVNDKHIEIAVSDEGVGMTAENITRIFDKYYVAKKGNTLSSSQLGTGLGLPICKQIVEHYHGEILAESVLGKGSCFYVTFPLSIMVK</sequence>
<evidence type="ECO:0000256" key="4">
    <source>
        <dbReference type="ARBA" id="ARBA00022679"/>
    </source>
</evidence>
<evidence type="ECO:0000256" key="7">
    <source>
        <dbReference type="SAM" id="Coils"/>
    </source>
</evidence>
<dbReference type="Gene3D" id="3.30.565.10">
    <property type="entry name" value="Histidine kinase-like ATPase, C-terminal domain"/>
    <property type="match status" value="1"/>
</dbReference>
<keyword evidence="7" id="KW-0175">Coiled coil</keyword>
<dbReference type="EMBL" id="AP026709">
    <property type="protein sequence ID" value="BDQ36938.1"/>
    <property type="molecule type" value="Genomic_DNA"/>
</dbReference>
<dbReference type="Pfam" id="PF02518">
    <property type="entry name" value="HATPase_c"/>
    <property type="match status" value="1"/>
</dbReference>
<dbReference type="InterPro" id="IPR036097">
    <property type="entry name" value="HisK_dim/P_sf"/>
</dbReference>
<dbReference type="SUPFAM" id="SSF47384">
    <property type="entry name" value="Homodimeric domain of signal transducing histidine kinase"/>
    <property type="match status" value="1"/>
</dbReference>
<evidence type="ECO:0000256" key="2">
    <source>
        <dbReference type="ARBA" id="ARBA00012438"/>
    </source>
</evidence>
<protein>
    <recommendedName>
        <fullName evidence="2">histidine kinase</fullName>
        <ecNumber evidence="2">2.7.13.3</ecNumber>
    </recommendedName>
</protein>
<evidence type="ECO:0000256" key="6">
    <source>
        <dbReference type="ARBA" id="ARBA00023012"/>
    </source>
</evidence>
<keyword evidence="6" id="KW-0902">Two-component regulatory system</keyword>
<organism evidence="10 11">
    <name type="scientific">Pseudodesulfovibrio nedwellii</name>
    <dbReference type="NCBI Taxonomy" id="2973072"/>
    <lineage>
        <taxon>Bacteria</taxon>
        <taxon>Pseudomonadati</taxon>
        <taxon>Thermodesulfobacteriota</taxon>
        <taxon>Desulfovibrionia</taxon>
        <taxon>Desulfovibrionales</taxon>
        <taxon>Desulfovibrionaceae</taxon>
    </lineage>
</organism>
<keyword evidence="8" id="KW-0812">Transmembrane</keyword>
<reference evidence="10 11" key="1">
    <citation type="submission" date="2022-08" db="EMBL/GenBank/DDBJ databases">
        <title>Genome Sequence of the sulphate-reducing bacterium, Pseudodesulfovibrio sp. SYK.</title>
        <authorList>
            <person name="Kondo R."/>
            <person name="Kataoka T."/>
        </authorList>
    </citation>
    <scope>NUCLEOTIDE SEQUENCE [LARGE SCALE GENOMIC DNA]</scope>
    <source>
        <strain evidence="10 11">SYK</strain>
    </source>
</reference>
<dbReference type="Gene3D" id="1.10.287.130">
    <property type="match status" value="1"/>
</dbReference>
<accession>A0ABM8AZI8</accession>
<dbReference type="InterPro" id="IPR050736">
    <property type="entry name" value="Sensor_HK_Regulatory"/>
</dbReference>
<feature type="domain" description="Histidine kinase" evidence="9">
    <location>
        <begin position="157"/>
        <end position="390"/>
    </location>
</feature>
<keyword evidence="5" id="KW-0418">Kinase</keyword>
<dbReference type="SMART" id="SM00388">
    <property type="entry name" value="HisKA"/>
    <property type="match status" value="1"/>
</dbReference>
<keyword evidence="11" id="KW-1185">Reference proteome</keyword>
<evidence type="ECO:0000313" key="10">
    <source>
        <dbReference type="EMBL" id="BDQ36938.1"/>
    </source>
</evidence>
<dbReference type="InterPro" id="IPR004358">
    <property type="entry name" value="Sig_transdc_His_kin-like_C"/>
</dbReference>
<dbReference type="InterPro" id="IPR005467">
    <property type="entry name" value="His_kinase_dom"/>
</dbReference>
<evidence type="ECO:0000256" key="3">
    <source>
        <dbReference type="ARBA" id="ARBA00022553"/>
    </source>
</evidence>
<proteinExistence type="predicted"/>
<gene>
    <name evidence="10" type="ORF">SYK_12980</name>
</gene>
<evidence type="ECO:0000256" key="5">
    <source>
        <dbReference type="ARBA" id="ARBA00022777"/>
    </source>
</evidence>
<dbReference type="SUPFAM" id="SSF55874">
    <property type="entry name" value="ATPase domain of HSP90 chaperone/DNA topoisomerase II/histidine kinase"/>
    <property type="match status" value="1"/>
</dbReference>